<accession>A0ABY2XKY0</accession>
<evidence type="ECO:0000259" key="15">
    <source>
        <dbReference type="PROSITE" id="PS50885"/>
    </source>
</evidence>
<keyword evidence="9" id="KW-0067">ATP-binding</keyword>
<dbReference type="EC" id="2.7.13.3" evidence="3"/>
<feature type="transmembrane region" description="Helical" evidence="13">
    <location>
        <begin position="7"/>
        <end position="28"/>
    </location>
</feature>
<keyword evidence="4" id="KW-0597">Phosphoprotein</keyword>
<name>A0ABY2XKY0_9GAMM</name>
<comment type="catalytic activity">
    <reaction evidence="1">
        <text>ATP + protein L-histidine = ADP + protein N-phospho-L-histidine.</text>
        <dbReference type="EC" id="2.7.13.3"/>
    </reaction>
</comment>
<dbReference type="InterPro" id="IPR003594">
    <property type="entry name" value="HATPase_dom"/>
</dbReference>
<evidence type="ECO:0000256" key="13">
    <source>
        <dbReference type="SAM" id="Phobius"/>
    </source>
</evidence>
<keyword evidence="7" id="KW-0547">Nucleotide-binding</keyword>
<dbReference type="InterPro" id="IPR003661">
    <property type="entry name" value="HisK_dim/P_dom"/>
</dbReference>
<comment type="subcellular location">
    <subcellularLocation>
        <location evidence="2">Membrane</location>
        <topology evidence="2">Multi-pass membrane protein</topology>
    </subcellularLocation>
</comment>
<dbReference type="SMART" id="SM00388">
    <property type="entry name" value="HisKA"/>
    <property type="match status" value="1"/>
</dbReference>
<keyword evidence="11" id="KW-0902">Two-component regulatory system</keyword>
<dbReference type="Pfam" id="PF02518">
    <property type="entry name" value="HATPase_c"/>
    <property type="match status" value="1"/>
</dbReference>
<dbReference type="InterPro" id="IPR004358">
    <property type="entry name" value="Sig_transdc_His_kin-like_C"/>
</dbReference>
<dbReference type="PROSITE" id="PS50109">
    <property type="entry name" value="HIS_KIN"/>
    <property type="match status" value="1"/>
</dbReference>
<dbReference type="SMART" id="SM00387">
    <property type="entry name" value="HATPase_c"/>
    <property type="match status" value="1"/>
</dbReference>
<evidence type="ECO:0000256" key="1">
    <source>
        <dbReference type="ARBA" id="ARBA00000085"/>
    </source>
</evidence>
<evidence type="ECO:0000313" key="16">
    <source>
        <dbReference type="EMBL" id="TMW12244.1"/>
    </source>
</evidence>
<evidence type="ECO:0000256" key="5">
    <source>
        <dbReference type="ARBA" id="ARBA00022679"/>
    </source>
</evidence>
<dbReference type="PRINTS" id="PR00344">
    <property type="entry name" value="BCTRLSENSOR"/>
</dbReference>
<dbReference type="Gene3D" id="3.30.565.10">
    <property type="entry name" value="Histidine kinase-like ATPase, C-terminal domain"/>
    <property type="match status" value="1"/>
</dbReference>
<evidence type="ECO:0000256" key="7">
    <source>
        <dbReference type="ARBA" id="ARBA00022741"/>
    </source>
</evidence>
<organism evidence="16 17">
    <name type="scientific">Alloalcanivorax gelatiniphagus</name>
    <dbReference type="NCBI Taxonomy" id="1194167"/>
    <lineage>
        <taxon>Bacteria</taxon>
        <taxon>Pseudomonadati</taxon>
        <taxon>Pseudomonadota</taxon>
        <taxon>Gammaproteobacteria</taxon>
        <taxon>Oceanospirillales</taxon>
        <taxon>Alcanivoracaceae</taxon>
        <taxon>Alloalcanivorax</taxon>
    </lineage>
</organism>
<dbReference type="PANTHER" id="PTHR45436:SF14">
    <property type="entry name" value="SENSOR PROTEIN QSEC"/>
    <property type="match status" value="1"/>
</dbReference>
<evidence type="ECO:0000256" key="11">
    <source>
        <dbReference type="ARBA" id="ARBA00023012"/>
    </source>
</evidence>
<feature type="domain" description="HAMP" evidence="15">
    <location>
        <begin position="170"/>
        <end position="221"/>
    </location>
</feature>
<proteinExistence type="predicted"/>
<evidence type="ECO:0000256" key="8">
    <source>
        <dbReference type="ARBA" id="ARBA00022777"/>
    </source>
</evidence>
<evidence type="ECO:0000256" key="12">
    <source>
        <dbReference type="ARBA" id="ARBA00023136"/>
    </source>
</evidence>
<dbReference type="InterPro" id="IPR036097">
    <property type="entry name" value="HisK_dim/P_sf"/>
</dbReference>
<keyword evidence="6 13" id="KW-0812">Transmembrane</keyword>
<dbReference type="PANTHER" id="PTHR45436">
    <property type="entry name" value="SENSOR HISTIDINE KINASE YKOH"/>
    <property type="match status" value="1"/>
</dbReference>
<dbReference type="CDD" id="cd00082">
    <property type="entry name" value="HisKA"/>
    <property type="match status" value="1"/>
</dbReference>
<keyword evidence="12 13" id="KW-0472">Membrane</keyword>
<keyword evidence="8" id="KW-0418">Kinase</keyword>
<reference evidence="16 17" key="1">
    <citation type="submission" date="2019-05" db="EMBL/GenBank/DDBJ databases">
        <title>Genome of Alcanivorax gelatiniphagus, an oil degrading marine bacteria.</title>
        <authorList>
            <person name="Kwon K.K."/>
        </authorList>
    </citation>
    <scope>NUCLEOTIDE SEQUENCE [LARGE SCALE GENOMIC DNA]</scope>
    <source>
        <strain evidence="16 17">MEBiC 08158</strain>
    </source>
</reference>
<keyword evidence="10 13" id="KW-1133">Transmembrane helix</keyword>
<feature type="domain" description="Histidine kinase" evidence="14">
    <location>
        <begin position="229"/>
        <end position="439"/>
    </location>
</feature>
<dbReference type="SUPFAM" id="SSF47384">
    <property type="entry name" value="Homodimeric domain of signal transducing histidine kinase"/>
    <property type="match status" value="1"/>
</dbReference>
<evidence type="ECO:0000256" key="6">
    <source>
        <dbReference type="ARBA" id="ARBA00022692"/>
    </source>
</evidence>
<evidence type="ECO:0000256" key="4">
    <source>
        <dbReference type="ARBA" id="ARBA00022553"/>
    </source>
</evidence>
<dbReference type="InterPro" id="IPR005467">
    <property type="entry name" value="His_kinase_dom"/>
</dbReference>
<evidence type="ECO:0000256" key="3">
    <source>
        <dbReference type="ARBA" id="ARBA00012438"/>
    </source>
</evidence>
<dbReference type="InterPro" id="IPR036890">
    <property type="entry name" value="HATPase_C_sf"/>
</dbReference>
<sequence>MFSIRRFLMTALVSVILGGGVLLGWGTYHTLYHELDEQYDAELVQSTRLLASFWDNDAPDPRVARLEPAEVRYQRYFVYQLWRDGELVLASDGAPKEPLLPLTDPSSGGRYHEVGGWHAYALPLCGQRWVVVAESDRARRSLVANTAATVLAPYLLSVPVILLLVWLAVRWGLQPLIRLARSVAARDANNLTPLRHRPVRELAPLTEAINTLLARLVGTLEREKRFTADAAHELRTLLMALRLHADNAAQLDDPREVAASLTQLSRAVDRASRTVEQLMQLSRLDPQRASAGDRCDAVAVARDCITLISPLAEQRGQTLTLDGPPHLWVAMPAEVADMLIRNLLDNACRYSPEGTAVGVRISETQGQVRVEVNDGGPGLTADQQRRFTGRFSRGRQDVPGAGLGLSIVDRILSIYGGALRFRLRDEQRPAAAVMTLPRG</sequence>
<keyword evidence="17" id="KW-1185">Reference proteome</keyword>
<dbReference type="RefSeq" id="WP_138772918.1">
    <property type="nucleotide sequence ID" value="NZ_JBHSSX010000129.1"/>
</dbReference>
<dbReference type="InterPro" id="IPR050428">
    <property type="entry name" value="TCS_sensor_his_kinase"/>
</dbReference>
<comment type="caution">
    <text evidence="16">The sequence shown here is derived from an EMBL/GenBank/DDBJ whole genome shotgun (WGS) entry which is preliminary data.</text>
</comment>
<evidence type="ECO:0000256" key="9">
    <source>
        <dbReference type="ARBA" id="ARBA00022840"/>
    </source>
</evidence>
<keyword evidence="5" id="KW-0808">Transferase</keyword>
<gene>
    <name evidence="16" type="ORF">FGS76_12215</name>
</gene>
<evidence type="ECO:0000259" key="14">
    <source>
        <dbReference type="PROSITE" id="PS50109"/>
    </source>
</evidence>
<dbReference type="Proteomes" id="UP000739180">
    <property type="component" value="Unassembled WGS sequence"/>
</dbReference>
<evidence type="ECO:0000256" key="10">
    <source>
        <dbReference type="ARBA" id="ARBA00022989"/>
    </source>
</evidence>
<evidence type="ECO:0000313" key="17">
    <source>
        <dbReference type="Proteomes" id="UP000739180"/>
    </source>
</evidence>
<dbReference type="Pfam" id="PF00512">
    <property type="entry name" value="HisKA"/>
    <property type="match status" value="1"/>
</dbReference>
<protein>
    <recommendedName>
        <fullName evidence="3">histidine kinase</fullName>
        <ecNumber evidence="3">2.7.13.3</ecNumber>
    </recommendedName>
</protein>
<dbReference type="PROSITE" id="PS50885">
    <property type="entry name" value="HAMP"/>
    <property type="match status" value="1"/>
</dbReference>
<dbReference type="SUPFAM" id="SSF55874">
    <property type="entry name" value="ATPase domain of HSP90 chaperone/DNA topoisomerase II/histidine kinase"/>
    <property type="match status" value="1"/>
</dbReference>
<evidence type="ECO:0000256" key="2">
    <source>
        <dbReference type="ARBA" id="ARBA00004141"/>
    </source>
</evidence>
<dbReference type="CDD" id="cd00075">
    <property type="entry name" value="HATPase"/>
    <property type="match status" value="1"/>
</dbReference>
<dbReference type="Gene3D" id="1.10.287.130">
    <property type="match status" value="1"/>
</dbReference>
<dbReference type="InterPro" id="IPR003660">
    <property type="entry name" value="HAMP_dom"/>
</dbReference>
<feature type="transmembrane region" description="Helical" evidence="13">
    <location>
        <begin position="151"/>
        <end position="173"/>
    </location>
</feature>
<dbReference type="EMBL" id="VCQT01000036">
    <property type="protein sequence ID" value="TMW12244.1"/>
    <property type="molecule type" value="Genomic_DNA"/>
</dbReference>